<dbReference type="EMBL" id="JBAMIC010000021">
    <property type="protein sequence ID" value="KAK7092827.1"/>
    <property type="molecule type" value="Genomic_DNA"/>
</dbReference>
<feature type="transmembrane region" description="Helical" evidence="1">
    <location>
        <begin position="186"/>
        <end position="211"/>
    </location>
</feature>
<keyword evidence="1" id="KW-1133">Transmembrane helix</keyword>
<keyword evidence="3" id="KW-1185">Reference proteome</keyword>
<accession>A0AAN9ATC7</accession>
<feature type="transmembrane region" description="Helical" evidence="1">
    <location>
        <begin position="285"/>
        <end position="304"/>
    </location>
</feature>
<feature type="transmembrane region" description="Helical" evidence="1">
    <location>
        <begin position="257"/>
        <end position="273"/>
    </location>
</feature>
<feature type="transmembrane region" description="Helical" evidence="1">
    <location>
        <begin position="27"/>
        <end position="49"/>
    </location>
</feature>
<feature type="transmembrane region" description="Helical" evidence="1">
    <location>
        <begin position="231"/>
        <end position="250"/>
    </location>
</feature>
<evidence type="ECO:0000313" key="2">
    <source>
        <dbReference type="EMBL" id="KAK7092827.1"/>
    </source>
</evidence>
<gene>
    <name evidence="2" type="ORF">V1264_008514</name>
</gene>
<keyword evidence="1" id="KW-0812">Transmembrane</keyword>
<sequence length="325" mass="35669">MAEKQQYNTFSAEEQSAEQKRPTSHKVWFLSLIVLNVVVLIVVFILNGLSASGSGVFLSTPGDQSDKFYLEITPAGWTFSIWGFIYTFQALWVLYSVVNLFRKTPLGSPVYLAPEILPPALFVLYMLANACNVIWLFVFDRDYIEGAFVALLLCPIFLIGGLAVTYRSLDKSSAELVIQNRKLDIWLVRGIVHNGLAIYATWTSIAALLNLAMVITYSKGSDVSVSTASTVSLGVLTAEILVFVVTDLALLDKYSRYTFTPYIVVVVALIGSISKNWKAGATNSVFSAVLLAFGSLALVVKVVLSIYRHVTRPPYATQVSPTLPA</sequence>
<protein>
    <submittedName>
        <fullName evidence="2">Uncharacterized protein</fullName>
    </submittedName>
</protein>
<dbReference type="PANTHER" id="PTHR33802:SF1">
    <property type="entry name" value="XK-RELATED PROTEIN"/>
    <property type="match status" value="1"/>
</dbReference>
<evidence type="ECO:0000313" key="3">
    <source>
        <dbReference type="Proteomes" id="UP001374579"/>
    </source>
</evidence>
<proteinExistence type="predicted"/>
<dbReference type="AlphaFoldDB" id="A0AAN9ATC7"/>
<reference evidence="2 3" key="1">
    <citation type="submission" date="2024-02" db="EMBL/GenBank/DDBJ databases">
        <title>Chromosome-scale genome assembly of the rough periwinkle Littorina saxatilis.</title>
        <authorList>
            <person name="De Jode A."/>
            <person name="Faria R."/>
            <person name="Formenti G."/>
            <person name="Sims Y."/>
            <person name="Smith T.P."/>
            <person name="Tracey A."/>
            <person name="Wood J.M.D."/>
            <person name="Zagrodzka Z.B."/>
            <person name="Johannesson K."/>
            <person name="Butlin R.K."/>
            <person name="Leder E.H."/>
        </authorList>
    </citation>
    <scope>NUCLEOTIDE SEQUENCE [LARGE SCALE GENOMIC DNA]</scope>
    <source>
        <strain evidence="2">Snail1</strain>
        <tissue evidence="2">Muscle</tissue>
    </source>
</reference>
<dbReference type="Proteomes" id="UP001374579">
    <property type="component" value="Unassembled WGS sequence"/>
</dbReference>
<dbReference type="PANTHER" id="PTHR33802">
    <property type="entry name" value="SI:CH211-161H7.5-RELATED"/>
    <property type="match status" value="1"/>
</dbReference>
<feature type="transmembrane region" description="Helical" evidence="1">
    <location>
        <begin position="116"/>
        <end position="137"/>
    </location>
</feature>
<name>A0AAN9ATC7_9CAEN</name>
<organism evidence="2 3">
    <name type="scientific">Littorina saxatilis</name>
    <dbReference type="NCBI Taxonomy" id="31220"/>
    <lineage>
        <taxon>Eukaryota</taxon>
        <taxon>Metazoa</taxon>
        <taxon>Spiralia</taxon>
        <taxon>Lophotrochozoa</taxon>
        <taxon>Mollusca</taxon>
        <taxon>Gastropoda</taxon>
        <taxon>Caenogastropoda</taxon>
        <taxon>Littorinimorpha</taxon>
        <taxon>Littorinoidea</taxon>
        <taxon>Littorinidae</taxon>
        <taxon>Littorina</taxon>
    </lineage>
</organism>
<evidence type="ECO:0000256" key="1">
    <source>
        <dbReference type="SAM" id="Phobius"/>
    </source>
</evidence>
<keyword evidence="1" id="KW-0472">Membrane</keyword>
<comment type="caution">
    <text evidence="2">The sequence shown here is derived from an EMBL/GenBank/DDBJ whole genome shotgun (WGS) entry which is preliminary data.</text>
</comment>
<feature type="transmembrane region" description="Helical" evidence="1">
    <location>
        <begin position="143"/>
        <end position="166"/>
    </location>
</feature>
<feature type="transmembrane region" description="Helical" evidence="1">
    <location>
        <begin position="75"/>
        <end position="95"/>
    </location>
</feature>